<dbReference type="GO" id="GO:0005524">
    <property type="term" value="F:ATP binding"/>
    <property type="evidence" value="ECO:0007669"/>
    <property type="project" value="UniProtKB-KW"/>
</dbReference>
<keyword evidence="5" id="KW-0808">Transferase</keyword>
<dbReference type="HOGENOM" id="CLU_083586_0_0_14"/>
<protein>
    <recommendedName>
        <fullName evidence="2">FAD synthase</fullName>
        <ecNumber evidence="2">2.7.7.2</ecNumber>
    </recommendedName>
</protein>
<name>B3PMI6_META1</name>
<gene>
    <name evidence="12" type="primary">ribF</name>
    <name evidence="12" type="ordered locus">MARTH_orf367</name>
</gene>
<dbReference type="NCBIfam" id="NF005518">
    <property type="entry name" value="PRK07143.1"/>
    <property type="match status" value="1"/>
</dbReference>
<comment type="pathway">
    <text evidence="1">Cofactor biosynthesis; FAD biosynthesis; FAD from FMN: step 1/1.</text>
</comment>
<keyword evidence="13" id="KW-1185">Reference proteome</keyword>
<evidence type="ECO:0000259" key="11">
    <source>
        <dbReference type="Pfam" id="PF06574"/>
    </source>
</evidence>
<proteinExistence type="predicted"/>
<keyword evidence="8" id="KW-0274">FAD</keyword>
<reference evidence="12 13" key="1">
    <citation type="journal article" date="2008" name="Infect. Immun.">
        <title>Genome of Mycoplasma arthritidis.</title>
        <authorList>
            <person name="Dybvig K."/>
            <person name="Zuhua C."/>
            <person name="Lao P."/>
            <person name="Jordan D.S."/>
            <person name="French C.T."/>
            <person name="Tu A.H."/>
            <person name="Loraine A.E."/>
        </authorList>
    </citation>
    <scope>NUCLEOTIDE SEQUENCE [LARGE SCALE GENOMIC DNA]</scope>
    <source>
        <strain evidence="12 13">158L3-1</strain>
    </source>
</reference>
<evidence type="ECO:0000313" key="12">
    <source>
        <dbReference type="EMBL" id="ACF07238.1"/>
    </source>
</evidence>
<evidence type="ECO:0000256" key="7">
    <source>
        <dbReference type="ARBA" id="ARBA00022741"/>
    </source>
</evidence>
<dbReference type="STRING" id="243272.MARTH_orf367"/>
<dbReference type="NCBIfam" id="NF045965">
    <property type="entry name" value="RibF_rel"/>
    <property type="match status" value="1"/>
</dbReference>
<sequence>MDMKVYNWDLLKQSPIIKEPLTICLGGFESLHLGHYELIKKAREINATNSENKLAILLLKNSINKGRIQEKKLFQLKTRLYTISALNFDYAFYIEVSEDLINLSAEKFIEKLKEINVKQIVCGPDFCFGHNRMGSIAMLKENFAVSVVEERKINKQKISSSLITELISDGNIIEANKLLLEKYAFITNINRFKFTYPQNLVKLKAGIYCVNVVIKDIEYHGVCLIKKSKPDDEQTLINKLYLFDLKIIPSKYEEIFIEFEKSIRYISSLASNDLFEKDLQAAQKFFENNK</sequence>
<evidence type="ECO:0000256" key="5">
    <source>
        <dbReference type="ARBA" id="ARBA00022679"/>
    </source>
</evidence>
<evidence type="ECO:0000256" key="6">
    <source>
        <dbReference type="ARBA" id="ARBA00022695"/>
    </source>
</evidence>
<evidence type="ECO:0000256" key="10">
    <source>
        <dbReference type="ARBA" id="ARBA00049494"/>
    </source>
</evidence>
<evidence type="ECO:0000313" key="13">
    <source>
        <dbReference type="Proteomes" id="UP000008812"/>
    </source>
</evidence>
<evidence type="ECO:0000256" key="4">
    <source>
        <dbReference type="ARBA" id="ARBA00022643"/>
    </source>
</evidence>
<dbReference type="EMBL" id="CP001047">
    <property type="protein sequence ID" value="ACF07238.1"/>
    <property type="molecule type" value="Genomic_DNA"/>
</dbReference>
<feature type="domain" description="FAD synthetase" evidence="11">
    <location>
        <begin position="18"/>
        <end position="161"/>
    </location>
</feature>
<dbReference type="Pfam" id="PF06574">
    <property type="entry name" value="FAD_syn"/>
    <property type="match status" value="1"/>
</dbReference>
<dbReference type="eggNOG" id="COG0196">
    <property type="taxonomic scope" value="Bacteria"/>
</dbReference>
<dbReference type="Proteomes" id="UP000008812">
    <property type="component" value="Chromosome"/>
</dbReference>
<dbReference type="GO" id="GO:0003919">
    <property type="term" value="F:FMN adenylyltransferase activity"/>
    <property type="evidence" value="ECO:0007669"/>
    <property type="project" value="UniProtKB-EC"/>
</dbReference>
<evidence type="ECO:0000256" key="2">
    <source>
        <dbReference type="ARBA" id="ARBA00012393"/>
    </source>
</evidence>
<dbReference type="AlphaFoldDB" id="B3PMI6"/>
<dbReference type="InterPro" id="IPR014729">
    <property type="entry name" value="Rossmann-like_a/b/a_fold"/>
</dbReference>
<dbReference type="UniPathway" id="UPA00277">
    <property type="reaction ID" value="UER00407"/>
</dbReference>
<evidence type="ECO:0000256" key="8">
    <source>
        <dbReference type="ARBA" id="ARBA00022827"/>
    </source>
</evidence>
<keyword evidence="4" id="KW-0288">FMN</keyword>
<accession>B3PMI6</accession>
<dbReference type="InterPro" id="IPR015864">
    <property type="entry name" value="FAD_synthase"/>
</dbReference>
<keyword evidence="7" id="KW-0547">Nucleotide-binding</keyword>
<organism evidence="12 13">
    <name type="scientific">Metamycoplasma arthritidis (strain 158L3-1)</name>
    <name type="common">Mycoplasma arthritidis</name>
    <dbReference type="NCBI Taxonomy" id="243272"/>
    <lineage>
        <taxon>Bacteria</taxon>
        <taxon>Bacillati</taxon>
        <taxon>Mycoplasmatota</taxon>
        <taxon>Mycoplasmoidales</taxon>
        <taxon>Metamycoplasmataceae</taxon>
        <taxon>Metamycoplasma</taxon>
    </lineage>
</organism>
<evidence type="ECO:0000256" key="1">
    <source>
        <dbReference type="ARBA" id="ARBA00004726"/>
    </source>
</evidence>
<dbReference type="KEGG" id="mat:MARTH_orf367"/>
<keyword evidence="6" id="KW-0548">Nucleotidyltransferase</keyword>
<keyword evidence="3" id="KW-0285">Flavoprotein</keyword>
<dbReference type="GO" id="GO:0006747">
    <property type="term" value="P:FAD biosynthetic process"/>
    <property type="evidence" value="ECO:0007669"/>
    <property type="project" value="UniProtKB-UniPathway"/>
</dbReference>
<dbReference type="SUPFAM" id="SSF52374">
    <property type="entry name" value="Nucleotidylyl transferase"/>
    <property type="match status" value="1"/>
</dbReference>
<keyword evidence="9" id="KW-0067">ATP-binding</keyword>
<evidence type="ECO:0000256" key="9">
    <source>
        <dbReference type="ARBA" id="ARBA00022840"/>
    </source>
</evidence>
<dbReference type="EC" id="2.7.7.2" evidence="2"/>
<dbReference type="GO" id="GO:0009231">
    <property type="term" value="P:riboflavin biosynthetic process"/>
    <property type="evidence" value="ECO:0007669"/>
    <property type="project" value="InterPro"/>
</dbReference>
<dbReference type="Gene3D" id="3.40.50.620">
    <property type="entry name" value="HUPs"/>
    <property type="match status" value="1"/>
</dbReference>
<comment type="catalytic activity">
    <reaction evidence="10">
        <text>FMN + ATP + H(+) = FAD + diphosphate</text>
        <dbReference type="Rhea" id="RHEA:17237"/>
        <dbReference type="ChEBI" id="CHEBI:15378"/>
        <dbReference type="ChEBI" id="CHEBI:30616"/>
        <dbReference type="ChEBI" id="CHEBI:33019"/>
        <dbReference type="ChEBI" id="CHEBI:57692"/>
        <dbReference type="ChEBI" id="CHEBI:58210"/>
        <dbReference type="EC" id="2.7.7.2"/>
    </reaction>
</comment>
<evidence type="ECO:0000256" key="3">
    <source>
        <dbReference type="ARBA" id="ARBA00022630"/>
    </source>
</evidence>